<comment type="caution">
    <text evidence="2">The sequence shown here is derived from an EMBL/GenBank/DDBJ whole genome shotgun (WGS) entry which is preliminary data.</text>
</comment>
<feature type="transmembrane region" description="Helical" evidence="1">
    <location>
        <begin position="64"/>
        <end position="85"/>
    </location>
</feature>
<keyword evidence="1" id="KW-1133">Transmembrane helix</keyword>
<name>A0A3A1V4A0_9BACL</name>
<feature type="transmembrane region" description="Helical" evidence="1">
    <location>
        <begin position="97"/>
        <end position="119"/>
    </location>
</feature>
<dbReference type="Pfam" id="PF11085">
    <property type="entry name" value="YqhR"/>
    <property type="match status" value="1"/>
</dbReference>
<keyword evidence="3" id="KW-1185">Reference proteome</keyword>
<dbReference type="EMBL" id="QXQA01000003">
    <property type="protein sequence ID" value="RIX54202.1"/>
    <property type="molecule type" value="Genomic_DNA"/>
</dbReference>
<feature type="transmembrane region" description="Helical" evidence="1">
    <location>
        <begin position="17"/>
        <end position="37"/>
    </location>
</feature>
<reference evidence="2 3" key="1">
    <citation type="submission" date="2018-09" db="EMBL/GenBank/DDBJ databases">
        <title>Paenibacillus aracenensis nov. sp. isolated from a cave in southern Spain.</title>
        <authorList>
            <person name="Jurado V."/>
            <person name="Gutierrez-Patricio S."/>
            <person name="Gonzalez-Pimentel J.L."/>
            <person name="Miller A.Z."/>
            <person name="Laiz L."/>
            <person name="Saiz-Jimenez C."/>
        </authorList>
    </citation>
    <scope>NUCLEOTIDE SEQUENCE [LARGE SCALE GENOMIC DNA]</scope>
    <source>
        <strain evidence="2 3">DSM 22867</strain>
    </source>
</reference>
<keyword evidence="1" id="KW-0812">Transmembrane</keyword>
<dbReference type="InterPro" id="IPR024563">
    <property type="entry name" value="YqhR"/>
</dbReference>
<sequence>MHRGAARSERRRFTNPWLFPLEIGCYAGLFFGVIRWISYEMNFTRVLPGFLLDSFFSHDFLRSWWGISAGIACFIALSIVAALLYKVALGKFKGPWAGIFYGIGWWAVLFGLICPLLGMTPWMNKIGWNTIFTELSVMTVWGLFIGFSIAFEFTDEASREPMNA</sequence>
<accession>A0A3A1V4A0</accession>
<dbReference type="OrthoDB" id="2691442at2"/>
<protein>
    <submittedName>
        <fullName evidence="2">Uncharacterized protein</fullName>
    </submittedName>
</protein>
<evidence type="ECO:0000256" key="1">
    <source>
        <dbReference type="SAM" id="Phobius"/>
    </source>
</evidence>
<keyword evidence="1" id="KW-0472">Membrane</keyword>
<evidence type="ECO:0000313" key="3">
    <source>
        <dbReference type="Proteomes" id="UP000266482"/>
    </source>
</evidence>
<dbReference type="Proteomes" id="UP000266482">
    <property type="component" value="Unassembled WGS sequence"/>
</dbReference>
<gene>
    <name evidence="2" type="ORF">D3P08_07995</name>
</gene>
<proteinExistence type="predicted"/>
<feature type="transmembrane region" description="Helical" evidence="1">
    <location>
        <begin position="131"/>
        <end position="153"/>
    </location>
</feature>
<dbReference type="AlphaFoldDB" id="A0A3A1V4A0"/>
<organism evidence="2 3">
    <name type="scientific">Paenibacillus nanensis</name>
    <dbReference type="NCBI Taxonomy" id="393251"/>
    <lineage>
        <taxon>Bacteria</taxon>
        <taxon>Bacillati</taxon>
        <taxon>Bacillota</taxon>
        <taxon>Bacilli</taxon>
        <taxon>Bacillales</taxon>
        <taxon>Paenibacillaceae</taxon>
        <taxon>Paenibacillus</taxon>
    </lineage>
</organism>
<evidence type="ECO:0000313" key="2">
    <source>
        <dbReference type="EMBL" id="RIX54202.1"/>
    </source>
</evidence>